<dbReference type="PANTHER" id="PTHR31973:SF195">
    <property type="entry name" value="MUDR FAMILY TRANSPOSASE"/>
    <property type="match status" value="1"/>
</dbReference>
<protein>
    <submittedName>
        <fullName evidence="1">Uncharacterized protein</fullName>
    </submittedName>
</protein>
<dbReference type="EMBL" id="GBRH01212573">
    <property type="protein sequence ID" value="JAD85322.1"/>
    <property type="molecule type" value="Transcribed_RNA"/>
</dbReference>
<dbReference type="AlphaFoldDB" id="A0A0A9DNG4"/>
<evidence type="ECO:0000313" key="1">
    <source>
        <dbReference type="EMBL" id="JAD85322.1"/>
    </source>
</evidence>
<accession>A0A0A9DNG4</accession>
<reference evidence="1" key="2">
    <citation type="journal article" date="2015" name="Data Brief">
        <title>Shoot transcriptome of the giant reed, Arundo donax.</title>
        <authorList>
            <person name="Barrero R.A."/>
            <person name="Guerrero F.D."/>
            <person name="Moolhuijzen P."/>
            <person name="Goolsby J.A."/>
            <person name="Tidwell J."/>
            <person name="Bellgard S.E."/>
            <person name="Bellgard M.I."/>
        </authorList>
    </citation>
    <scope>NUCLEOTIDE SEQUENCE</scope>
    <source>
        <tissue evidence="1">Shoot tissue taken approximately 20 cm above the soil surface</tissue>
    </source>
</reference>
<reference evidence="1" key="1">
    <citation type="submission" date="2014-09" db="EMBL/GenBank/DDBJ databases">
        <authorList>
            <person name="Magalhaes I.L.F."/>
            <person name="Oliveira U."/>
            <person name="Santos F.R."/>
            <person name="Vidigal T.H.D.A."/>
            <person name="Brescovit A.D."/>
            <person name="Santos A.J."/>
        </authorList>
    </citation>
    <scope>NUCLEOTIDE SEQUENCE</scope>
    <source>
        <tissue evidence="1">Shoot tissue taken approximately 20 cm above the soil surface</tissue>
    </source>
</reference>
<name>A0A0A9DNG4_ARUDO</name>
<organism evidence="1">
    <name type="scientific">Arundo donax</name>
    <name type="common">Giant reed</name>
    <name type="synonym">Donax arundinaceus</name>
    <dbReference type="NCBI Taxonomy" id="35708"/>
    <lineage>
        <taxon>Eukaryota</taxon>
        <taxon>Viridiplantae</taxon>
        <taxon>Streptophyta</taxon>
        <taxon>Embryophyta</taxon>
        <taxon>Tracheophyta</taxon>
        <taxon>Spermatophyta</taxon>
        <taxon>Magnoliopsida</taxon>
        <taxon>Liliopsida</taxon>
        <taxon>Poales</taxon>
        <taxon>Poaceae</taxon>
        <taxon>PACMAD clade</taxon>
        <taxon>Arundinoideae</taxon>
        <taxon>Arundineae</taxon>
        <taxon>Arundo</taxon>
    </lineage>
</organism>
<sequence>MASQAWVADKAIHILRKTPNIGTKELQKQLQDEHNVTISYDTVWKGKERDAIELYGSCEESFQLLHNFKTEIELRSPRSVVEIDHKEVDGKVYFHRFF</sequence>
<proteinExistence type="predicted"/>
<dbReference type="PANTHER" id="PTHR31973">
    <property type="entry name" value="POLYPROTEIN, PUTATIVE-RELATED"/>
    <property type="match status" value="1"/>
</dbReference>